<protein>
    <recommendedName>
        <fullName evidence="4 14">Biotin synthase</fullName>
        <ecNumber evidence="4 14">2.8.1.6</ecNumber>
    </recommendedName>
</protein>
<dbReference type="InterPro" id="IPR013785">
    <property type="entry name" value="Aldolase_TIM"/>
</dbReference>
<keyword evidence="6 14" id="KW-0808">Transferase</keyword>
<dbReference type="InterPro" id="IPR058240">
    <property type="entry name" value="rSAM_sf"/>
</dbReference>
<dbReference type="Gene3D" id="3.20.20.70">
    <property type="entry name" value="Aldolase class I"/>
    <property type="match status" value="1"/>
</dbReference>
<comment type="cofactor">
    <cofactor evidence="14">
        <name>[2Fe-2S] cluster</name>
        <dbReference type="ChEBI" id="CHEBI:190135"/>
    </cofactor>
    <text evidence="14">Binds 1 [2Fe-2S] cluster. The cluster is coordinated with 3 cysteines and 1 arginine.</text>
</comment>
<comment type="subunit">
    <text evidence="3 14">Homodimer.</text>
</comment>
<feature type="binding site" evidence="14 15">
    <location>
        <position position="77"/>
    </location>
    <ligand>
        <name>[4Fe-4S] cluster</name>
        <dbReference type="ChEBI" id="CHEBI:49883"/>
        <note>4Fe-4S-S-AdoMet</note>
    </ligand>
</feature>
<dbReference type="EC" id="2.8.1.6" evidence="4 14"/>
<comment type="similarity">
    <text evidence="2 14">Belongs to the radical SAM superfamily. Biotin synthase family.</text>
</comment>
<feature type="binding site" evidence="14 15">
    <location>
        <position position="117"/>
    </location>
    <ligand>
        <name>[2Fe-2S] cluster</name>
        <dbReference type="ChEBI" id="CHEBI:190135"/>
    </ligand>
</feature>
<dbReference type="SMART" id="SM00876">
    <property type="entry name" value="BATS"/>
    <property type="match status" value="1"/>
</dbReference>
<evidence type="ECO:0000256" key="10">
    <source>
        <dbReference type="ARBA" id="ARBA00022756"/>
    </source>
</evidence>
<evidence type="ECO:0000256" key="12">
    <source>
        <dbReference type="ARBA" id="ARBA00023014"/>
    </source>
</evidence>
<keyword evidence="7 14" id="KW-0949">S-adenosyl-L-methionine</keyword>
<keyword evidence="9 14" id="KW-0479">Metal-binding</keyword>
<evidence type="ECO:0000256" key="9">
    <source>
        <dbReference type="ARBA" id="ARBA00022723"/>
    </source>
</evidence>
<dbReference type="GO" id="GO:0051539">
    <property type="term" value="F:4 iron, 4 sulfur cluster binding"/>
    <property type="evidence" value="ECO:0007669"/>
    <property type="project" value="UniProtKB-KW"/>
</dbReference>
<proteinExistence type="inferred from homology"/>
<dbReference type="NCBIfam" id="TIGR00433">
    <property type="entry name" value="bioB"/>
    <property type="match status" value="1"/>
</dbReference>
<evidence type="ECO:0000256" key="1">
    <source>
        <dbReference type="ARBA" id="ARBA00004942"/>
    </source>
</evidence>
<gene>
    <name evidence="14 17" type="primary">bioB</name>
    <name evidence="17" type="ORF">HY912_06085</name>
</gene>
<comment type="caution">
    <text evidence="14">Lacks conserved residue(s) required for the propagation of feature annotation.</text>
</comment>
<comment type="cofactor">
    <cofactor evidence="14 15">
        <name>[4Fe-4S] cluster</name>
        <dbReference type="ChEBI" id="CHEBI:49883"/>
    </cofactor>
    <text evidence="14 15">Binds 1 [4Fe-4S] cluster. The cluster is coordinated with 3 cysteines and an exchangeable S-adenosyl-L-methionine.</text>
</comment>
<evidence type="ECO:0000259" key="16">
    <source>
        <dbReference type="PROSITE" id="PS51918"/>
    </source>
</evidence>
<evidence type="ECO:0000256" key="2">
    <source>
        <dbReference type="ARBA" id="ARBA00010765"/>
    </source>
</evidence>
<dbReference type="HAMAP" id="MF_01694">
    <property type="entry name" value="BioB"/>
    <property type="match status" value="1"/>
</dbReference>
<feature type="domain" description="Radical SAM core" evidence="16">
    <location>
        <begin position="55"/>
        <end position="284"/>
    </location>
</feature>
<comment type="pathway">
    <text evidence="1 14">Cofactor biosynthesis; biotin biosynthesis; biotin from 7,8-diaminononanoate: step 2/2.</text>
</comment>
<name>A0A9D6Z5D0_9BACT</name>
<dbReference type="PANTHER" id="PTHR22976">
    <property type="entry name" value="BIOTIN SYNTHASE"/>
    <property type="match status" value="1"/>
</dbReference>
<comment type="caution">
    <text evidence="17">The sequence shown here is derived from an EMBL/GenBank/DDBJ whole genome shotgun (WGS) entry which is preliminary data.</text>
</comment>
<keyword evidence="12 14" id="KW-0411">Iron-sulfur</keyword>
<keyword evidence="11 14" id="KW-0408">Iron</keyword>
<feature type="binding site" evidence="14 15">
    <location>
        <position position="209"/>
    </location>
    <ligand>
        <name>[2Fe-2S] cluster</name>
        <dbReference type="ChEBI" id="CHEBI:190135"/>
    </ligand>
</feature>
<dbReference type="EMBL" id="JACRDE010000175">
    <property type="protein sequence ID" value="MBI5249046.1"/>
    <property type="molecule type" value="Genomic_DNA"/>
</dbReference>
<feature type="binding site" evidence="14 15">
    <location>
        <position position="73"/>
    </location>
    <ligand>
        <name>[4Fe-4S] cluster</name>
        <dbReference type="ChEBI" id="CHEBI:49883"/>
        <note>4Fe-4S-S-AdoMet</note>
    </ligand>
</feature>
<dbReference type="GO" id="GO:0009102">
    <property type="term" value="P:biotin biosynthetic process"/>
    <property type="evidence" value="ECO:0007669"/>
    <property type="project" value="UniProtKB-UniRule"/>
</dbReference>
<dbReference type="SUPFAM" id="SSF102114">
    <property type="entry name" value="Radical SAM enzymes"/>
    <property type="match status" value="1"/>
</dbReference>
<dbReference type="GO" id="GO:0005506">
    <property type="term" value="F:iron ion binding"/>
    <property type="evidence" value="ECO:0007669"/>
    <property type="project" value="UniProtKB-UniRule"/>
</dbReference>
<dbReference type="GO" id="GO:0004076">
    <property type="term" value="F:biotin synthase activity"/>
    <property type="evidence" value="ECO:0007669"/>
    <property type="project" value="UniProtKB-UniRule"/>
</dbReference>
<evidence type="ECO:0000256" key="4">
    <source>
        <dbReference type="ARBA" id="ARBA00012236"/>
    </source>
</evidence>
<evidence type="ECO:0000256" key="8">
    <source>
        <dbReference type="ARBA" id="ARBA00022714"/>
    </source>
</evidence>
<accession>A0A9D6Z5D0</accession>
<evidence type="ECO:0000313" key="18">
    <source>
        <dbReference type="Proteomes" id="UP000807825"/>
    </source>
</evidence>
<keyword evidence="8 14" id="KW-0001">2Fe-2S</keyword>
<dbReference type="InterPro" id="IPR002684">
    <property type="entry name" value="Biotin_synth/BioAB"/>
</dbReference>
<dbReference type="Proteomes" id="UP000807825">
    <property type="component" value="Unassembled WGS sequence"/>
</dbReference>
<dbReference type="FunFam" id="3.20.20.70:FF:000026">
    <property type="entry name" value="Biotin synthase"/>
    <property type="match status" value="1"/>
</dbReference>
<dbReference type="InterPro" id="IPR006638">
    <property type="entry name" value="Elp3/MiaA/NifB-like_rSAM"/>
</dbReference>
<evidence type="ECO:0000313" key="17">
    <source>
        <dbReference type="EMBL" id="MBI5249046.1"/>
    </source>
</evidence>
<dbReference type="PANTHER" id="PTHR22976:SF2">
    <property type="entry name" value="BIOTIN SYNTHASE, MITOCHONDRIAL"/>
    <property type="match status" value="1"/>
</dbReference>
<dbReference type="InterPro" id="IPR024177">
    <property type="entry name" value="Biotin_synthase"/>
</dbReference>
<evidence type="ECO:0000256" key="13">
    <source>
        <dbReference type="ARBA" id="ARBA00051157"/>
    </source>
</evidence>
<evidence type="ECO:0000256" key="11">
    <source>
        <dbReference type="ARBA" id="ARBA00023004"/>
    </source>
</evidence>
<feature type="binding site" evidence="14 15">
    <location>
        <position position="80"/>
    </location>
    <ligand>
        <name>[4Fe-4S] cluster</name>
        <dbReference type="ChEBI" id="CHEBI:49883"/>
        <note>4Fe-4S-S-AdoMet</note>
    </ligand>
</feature>
<dbReference type="InterPro" id="IPR007197">
    <property type="entry name" value="rSAM"/>
</dbReference>
<dbReference type="SMART" id="SM00729">
    <property type="entry name" value="Elp3"/>
    <property type="match status" value="1"/>
</dbReference>
<dbReference type="GO" id="GO:0051537">
    <property type="term" value="F:2 iron, 2 sulfur cluster binding"/>
    <property type="evidence" value="ECO:0007669"/>
    <property type="project" value="UniProtKB-KW"/>
</dbReference>
<evidence type="ECO:0000256" key="14">
    <source>
        <dbReference type="HAMAP-Rule" id="MF_01694"/>
    </source>
</evidence>
<dbReference type="CDD" id="cd01335">
    <property type="entry name" value="Radical_SAM"/>
    <property type="match status" value="1"/>
</dbReference>
<keyword evidence="5 14" id="KW-0004">4Fe-4S</keyword>
<keyword evidence="10 14" id="KW-0093">Biotin biosynthesis</keyword>
<evidence type="ECO:0000256" key="15">
    <source>
        <dbReference type="PIRSR" id="PIRSR001619-1"/>
    </source>
</evidence>
<comment type="cofactor">
    <cofactor evidence="15">
        <name>[2Fe-2S] cluster</name>
        <dbReference type="ChEBI" id="CHEBI:190135"/>
    </cofactor>
    <text evidence="15">Binds 1 [2Fe-2S] cluster. The cluster is coordinated with 3 cysteines and 1 arginine.</text>
</comment>
<feature type="binding site" evidence="14 15">
    <location>
        <position position="279"/>
    </location>
    <ligand>
        <name>[2Fe-2S] cluster</name>
        <dbReference type="ChEBI" id="CHEBI:190135"/>
    </ligand>
</feature>
<dbReference type="PROSITE" id="PS51918">
    <property type="entry name" value="RADICAL_SAM"/>
    <property type="match status" value="1"/>
</dbReference>
<dbReference type="Pfam" id="PF06968">
    <property type="entry name" value="BATS"/>
    <property type="match status" value="1"/>
</dbReference>
<evidence type="ECO:0000256" key="6">
    <source>
        <dbReference type="ARBA" id="ARBA00022679"/>
    </source>
</evidence>
<dbReference type="AlphaFoldDB" id="A0A9D6Z5D0"/>
<sequence length="331" mass="35939">MNPEKVHYAKLIDSVEERILGGGAILRDEAEALLSTPDEFLQRLLAAADRIRIRFKGTKFDSCSLINARSGRCGEDCAFCAQSAHHGTDCDVYALKPGEEILAAARAAKESGAARFCTVTSGGALSAREFEDLVKSLEKVHAEVDIELDASLGFMDDERAERLASAGVTRYNHNLETSKDYYSKICTTHRFDQRVDTVRTVMNKGFSACSGGIMGMGETPLQRLDLAFTLAELGVDCVPINILNPRPGTPLYNTAQPEPLEILKTVAIFRLILPKATIKIAGGRERNLGDFQAMALRSGANGMIIGGYLTTGGRCVEEDINMVRKAGFVIS</sequence>
<dbReference type="PIRSF" id="PIRSF001619">
    <property type="entry name" value="Biotin_synth"/>
    <property type="match status" value="1"/>
</dbReference>
<dbReference type="InterPro" id="IPR010722">
    <property type="entry name" value="BATS_dom"/>
</dbReference>
<dbReference type="SFLD" id="SFLDG01060">
    <property type="entry name" value="BATS_domain_containing"/>
    <property type="match status" value="1"/>
</dbReference>
<comment type="catalytic activity">
    <reaction evidence="13 14">
        <text>(4R,5S)-dethiobiotin + (sulfur carrier)-SH + 2 reduced [2Fe-2S]-[ferredoxin] + 2 S-adenosyl-L-methionine = (sulfur carrier)-H + biotin + 2 5'-deoxyadenosine + 2 L-methionine + 2 oxidized [2Fe-2S]-[ferredoxin]</text>
        <dbReference type="Rhea" id="RHEA:22060"/>
        <dbReference type="Rhea" id="RHEA-COMP:10000"/>
        <dbReference type="Rhea" id="RHEA-COMP:10001"/>
        <dbReference type="Rhea" id="RHEA-COMP:14737"/>
        <dbReference type="Rhea" id="RHEA-COMP:14739"/>
        <dbReference type="ChEBI" id="CHEBI:17319"/>
        <dbReference type="ChEBI" id="CHEBI:29917"/>
        <dbReference type="ChEBI" id="CHEBI:33737"/>
        <dbReference type="ChEBI" id="CHEBI:33738"/>
        <dbReference type="ChEBI" id="CHEBI:57586"/>
        <dbReference type="ChEBI" id="CHEBI:57844"/>
        <dbReference type="ChEBI" id="CHEBI:59789"/>
        <dbReference type="ChEBI" id="CHEBI:64428"/>
        <dbReference type="ChEBI" id="CHEBI:149473"/>
        <dbReference type="EC" id="2.8.1.6"/>
    </reaction>
</comment>
<reference evidence="17" key="1">
    <citation type="submission" date="2020-07" db="EMBL/GenBank/DDBJ databases">
        <title>Huge and variable diversity of episymbiotic CPR bacteria and DPANN archaea in groundwater ecosystems.</title>
        <authorList>
            <person name="He C.Y."/>
            <person name="Keren R."/>
            <person name="Whittaker M."/>
            <person name="Farag I.F."/>
            <person name="Doudna J."/>
            <person name="Cate J.H.D."/>
            <person name="Banfield J.F."/>
        </authorList>
    </citation>
    <scope>NUCLEOTIDE SEQUENCE</scope>
    <source>
        <strain evidence="17">NC_groundwater_1664_Pr3_B-0.1um_52_9</strain>
    </source>
</reference>
<evidence type="ECO:0000256" key="3">
    <source>
        <dbReference type="ARBA" id="ARBA00011738"/>
    </source>
</evidence>
<organism evidence="17 18">
    <name type="scientific">Desulfomonile tiedjei</name>
    <dbReference type="NCBI Taxonomy" id="2358"/>
    <lineage>
        <taxon>Bacteria</taxon>
        <taxon>Pseudomonadati</taxon>
        <taxon>Thermodesulfobacteriota</taxon>
        <taxon>Desulfomonilia</taxon>
        <taxon>Desulfomonilales</taxon>
        <taxon>Desulfomonilaceae</taxon>
        <taxon>Desulfomonile</taxon>
    </lineage>
</organism>
<comment type="function">
    <text evidence="14">Catalyzes the conversion of dethiobiotin (DTB) to biotin by the insertion of a sulfur atom into dethiobiotin via a radical-based mechanism.</text>
</comment>
<dbReference type="SFLD" id="SFLDS00029">
    <property type="entry name" value="Radical_SAM"/>
    <property type="match status" value="1"/>
</dbReference>
<evidence type="ECO:0000256" key="7">
    <source>
        <dbReference type="ARBA" id="ARBA00022691"/>
    </source>
</evidence>
<dbReference type="Pfam" id="PF04055">
    <property type="entry name" value="Radical_SAM"/>
    <property type="match status" value="1"/>
</dbReference>
<dbReference type="SFLD" id="SFLDG01278">
    <property type="entry name" value="biotin_synthase_like"/>
    <property type="match status" value="1"/>
</dbReference>
<evidence type="ECO:0000256" key="5">
    <source>
        <dbReference type="ARBA" id="ARBA00022485"/>
    </source>
</evidence>